<keyword evidence="2" id="KW-1185">Reference proteome</keyword>
<dbReference type="EMBL" id="CP009110">
    <property type="protein sequence ID" value="AIJ24292.1"/>
    <property type="molecule type" value="Genomic_DNA"/>
</dbReference>
<organism evidence="1 2">
    <name type="scientific">Amycolatopsis methanolica 239</name>
    <dbReference type="NCBI Taxonomy" id="1068978"/>
    <lineage>
        <taxon>Bacteria</taxon>
        <taxon>Bacillati</taxon>
        <taxon>Actinomycetota</taxon>
        <taxon>Actinomycetes</taxon>
        <taxon>Pseudonocardiales</taxon>
        <taxon>Pseudonocardiaceae</taxon>
        <taxon>Amycolatopsis</taxon>
        <taxon>Amycolatopsis methanolica group</taxon>
    </lineage>
</organism>
<name>A0A076N2T5_AMYME</name>
<dbReference type="PATRIC" id="fig|1068978.7.peg.4498"/>
<evidence type="ECO:0000313" key="1">
    <source>
        <dbReference type="EMBL" id="AIJ24292.1"/>
    </source>
</evidence>
<dbReference type="eggNOG" id="ENOG5030EHU">
    <property type="taxonomic scope" value="Bacteria"/>
</dbReference>
<accession>A0A076N2T5</accession>
<evidence type="ECO:0000313" key="2">
    <source>
        <dbReference type="Proteomes" id="UP000062973"/>
    </source>
</evidence>
<reference evidence="1 2" key="1">
    <citation type="submission" date="2014-07" db="EMBL/GenBank/DDBJ databases">
        <title>Whole Genome Sequence of the Amycolatopsis methanolica 239.</title>
        <authorList>
            <person name="Tang B."/>
        </authorList>
    </citation>
    <scope>NUCLEOTIDE SEQUENCE [LARGE SCALE GENOMIC DNA]</scope>
    <source>
        <strain evidence="1 2">239</strain>
    </source>
</reference>
<proteinExistence type="predicted"/>
<sequence length="71" mass="7515">MDMREHLQEVADFNGPVTSAEDTEMIAAQRRRAVRAVASAADNAEDCALLLDALGLKPAEGLAPVPAQRLG</sequence>
<dbReference type="AlphaFoldDB" id="A0A076N2T5"/>
<dbReference type="KEGG" id="amq:AMETH_4200"/>
<protein>
    <submittedName>
        <fullName evidence="1">Uncharacterized protein</fullName>
    </submittedName>
</protein>
<gene>
    <name evidence="1" type="ORF">AMETH_4200</name>
</gene>
<dbReference type="RefSeq" id="WP_017983130.1">
    <property type="nucleotide sequence ID" value="NZ_AQUL01000001.1"/>
</dbReference>
<dbReference type="Proteomes" id="UP000062973">
    <property type="component" value="Chromosome"/>
</dbReference>
<dbReference type="HOGENOM" id="CLU_2731100_0_0_11"/>
<dbReference type="STRING" id="1068978.AMETH_4200"/>